<feature type="domain" description="Gfo/Idh/MocA-like oxidoreductase N-terminal" evidence="3">
    <location>
        <begin position="4"/>
        <end position="116"/>
    </location>
</feature>
<evidence type="ECO:0000313" key="6">
    <source>
        <dbReference type="Proteomes" id="UP001165488"/>
    </source>
</evidence>
<dbReference type="RefSeq" id="WP_241276543.1">
    <property type="nucleotide sequence ID" value="NZ_JAKZGS010000026.1"/>
</dbReference>
<evidence type="ECO:0000256" key="2">
    <source>
        <dbReference type="ARBA" id="ARBA00023002"/>
    </source>
</evidence>
<organism evidence="5 6">
    <name type="scientific">Belliella calami</name>
    <dbReference type="NCBI Taxonomy" id="2923436"/>
    <lineage>
        <taxon>Bacteria</taxon>
        <taxon>Pseudomonadati</taxon>
        <taxon>Bacteroidota</taxon>
        <taxon>Cytophagia</taxon>
        <taxon>Cytophagales</taxon>
        <taxon>Cyclobacteriaceae</taxon>
        <taxon>Belliella</taxon>
    </lineage>
</organism>
<dbReference type="PANTHER" id="PTHR42840">
    <property type="entry name" value="NAD(P)-BINDING ROSSMANN-FOLD SUPERFAMILY PROTEIN-RELATED"/>
    <property type="match status" value="1"/>
</dbReference>
<keyword evidence="6" id="KW-1185">Reference proteome</keyword>
<dbReference type="PANTHER" id="PTHR42840:SF3">
    <property type="entry name" value="BINDING ROSSMANN FOLD OXIDOREDUCTASE, PUTATIVE (AFU_ORTHOLOGUE AFUA_2G10240)-RELATED"/>
    <property type="match status" value="1"/>
</dbReference>
<keyword evidence="2 5" id="KW-0560">Oxidoreductase</keyword>
<dbReference type="Gene3D" id="3.30.360.10">
    <property type="entry name" value="Dihydrodipicolinate Reductase, domain 2"/>
    <property type="match status" value="1"/>
</dbReference>
<protein>
    <submittedName>
        <fullName evidence="5">Inositol 2-dehydrogenase</fullName>
        <ecNumber evidence="5">1.1.1.18</ecNumber>
    </submittedName>
</protein>
<comment type="similarity">
    <text evidence="1">Belongs to the Gfo/Idh/MocA family.</text>
</comment>
<dbReference type="InterPro" id="IPR055170">
    <property type="entry name" value="GFO_IDH_MocA-like_dom"/>
</dbReference>
<evidence type="ECO:0000313" key="5">
    <source>
        <dbReference type="EMBL" id="MCH7400050.1"/>
    </source>
</evidence>
<dbReference type="Pfam" id="PF01408">
    <property type="entry name" value="GFO_IDH_MocA"/>
    <property type="match status" value="1"/>
</dbReference>
<dbReference type="SUPFAM" id="SSF51735">
    <property type="entry name" value="NAD(P)-binding Rossmann-fold domains"/>
    <property type="match status" value="1"/>
</dbReference>
<dbReference type="Gene3D" id="3.40.50.720">
    <property type="entry name" value="NAD(P)-binding Rossmann-like Domain"/>
    <property type="match status" value="1"/>
</dbReference>
<evidence type="ECO:0000259" key="3">
    <source>
        <dbReference type="Pfam" id="PF01408"/>
    </source>
</evidence>
<evidence type="ECO:0000259" key="4">
    <source>
        <dbReference type="Pfam" id="PF22725"/>
    </source>
</evidence>
<dbReference type="GO" id="GO:0050112">
    <property type="term" value="F:inositol 2-dehydrogenase (NAD+) activity"/>
    <property type="evidence" value="ECO:0007669"/>
    <property type="project" value="UniProtKB-EC"/>
</dbReference>
<reference evidence="5" key="1">
    <citation type="submission" date="2022-03" db="EMBL/GenBank/DDBJ databases">
        <title>De novo assembled genomes of Belliella spp. (Cyclobacteriaceae) strains.</title>
        <authorList>
            <person name="Szabo A."/>
            <person name="Korponai K."/>
            <person name="Felfoldi T."/>
        </authorList>
    </citation>
    <scope>NUCLEOTIDE SEQUENCE</scope>
    <source>
        <strain evidence="5">DSM 107340</strain>
    </source>
</reference>
<dbReference type="Proteomes" id="UP001165488">
    <property type="component" value="Unassembled WGS sequence"/>
</dbReference>
<gene>
    <name evidence="5" type="primary">iolG</name>
    <name evidence="5" type="ORF">MM236_18795</name>
</gene>
<dbReference type="InterPro" id="IPR036291">
    <property type="entry name" value="NAD(P)-bd_dom_sf"/>
</dbReference>
<dbReference type="SUPFAM" id="SSF55347">
    <property type="entry name" value="Glyceraldehyde-3-phosphate dehydrogenase-like, C-terminal domain"/>
    <property type="match status" value="1"/>
</dbReference>
<dbReference type="InterPro" id="IPR000683">
    <property type="entry name" value="Gfo/Idh/MocA-like_OxRdtase_N"/>
</dbReference>
<dbReference type="NCBIfam" id="TIGR04380">
    <property type="entry name" value="myo_inos_iolG"/>
    <property type="match status" value="1"/>
</dbReference>
<accession>A0ABS9UUF5</accession>
<proteinExistence type="inferred from homology"/>
<dbReference type="EMBL" id="JAKZGS010000026">
    <property type="protein sequence ID" value="MCH7400050.1"/>
    <property type="molecule type" value="Genomic_DNA"/>
</dbReference>
<feature type="domain" description="GFO/IDH/MocA-like oxidoreductase" evidence="4">
    <location>
        <begin position="124"/>
        <end position="244"/>
    </location>
</feature>
<dbReference type="Pfam" id="PF22725">
    <property type="entry name" value="GFO_IDH_MocA_C3"/>
    <property type="match status" value="1"/>
</dbReference>
<dbReference type="EC" id="1.1.1.18" evidence="5"/>
<comment type="caution">
    <text evidence="5">The sequence shown here is derived from an EMBL/GenBank/DDBJ whole genome shotgun (WGS) entry which is preliminary data.</text>
</comment>
<name>A0ABS9UUF5_9BACT</name>
<sequence>MKNIKVGVIGMGRIGKIHFDNLKNQIEHVEVLAISDPFFTKNVGVPNISSEELIQHKDIEAVIICSPTDTHADYISLCAKAGKHVFCEKPHDLSITRVLETLQEVRDSEVKLMLGFNRRFDPNFQKIRSLVQAGEIGDVHLLKITSRDPAPPSLEYLKSSGGMFLDMTIHDFDMARFIMGKEVVEVFAVAGAFVSEDVVLAGDVDTAVITLKYEDGTMAVIDNSRKAIYGYDQRLEIFGSKGMAKVDNNKPDTHILYNQNGAHGALPLNFFMERYTMSYKVEMQKFVDALLDDQPFPISGVDGLKAMLIALAAQQSVIKNKPITIREISEEKVGAEYSEQIIVK</sequence>
<evidence type="ECO:0000256" key="1">
    <source>
        <dbReference type="ARBA" id="ARBA00010928"/>
    </source>
</evidence>
<dbReference type="InterPro" id="IPR030827">
    <property type="entry name" value="Myo_inos_IolG"/>
</dbReference>